<dbReference type="InterPro" id="IPR033192">
    <property type="entry name" value="ODAD3"/>
</dbReference>
<feature type="region of interest" description="Disordered" evidence="2">
    <location>
        <begin position="673"/>
        <end position="807"/>
    </location>
</feature>
<feature type="region of interest" description="Disordered" evidence="2">
    <location>
        <begin position="367"/>
        <end position="388"/>
    </location>
</feature>
<dbReference type="GO" id="GO:0035253">
    <property type="term" value="C:ciliary rootlet"/>
    <property type="evidence" value="ECO:0007669"/>
    <property type="project" value="TreeGrafter"/>
</dbReference>
<gene>
    <name evidence="4" type="ORF">FNF27_04960</name>
    <name evidence="3" type="ORF">FNF29_06346</name>
</gene>
<dbReference type="GO" id="GO:0036064">
    <property type="term" value="C:ciliary basal body"/>
    <property type="evidence" value="ECO:0007669"/>
    <property type="project" value="TreeGrafter"/>
</dbReference>
<dbReference type="EMBL" id="VLTN01000048">
    <property type="protein sequence ID" value="KAA0148872.1"/>
    <property type="molecule type" value="Genomic_DNA"/>
</dbReference>
<feature type="compositionally biased region" description="Basic and acidic residues" evidence="2">
    <location>
        <begin position="623"/>
        <end position="650"/>
    </location>
</feature>
<sequence>MAASLQAPLQPRLPRLDHTRNLYKDASEMLPGDRKIRDKAGLVSALRSMTADNAAARLRESSTVRDGPPPLAAEEGAERPMSATSRSLSELEAAVHAATRRLNVLRDEAEKKAALAAKLESDLEAARSENKALDVKETPEGARIAELEAEIEKVEAAYSEKDFRRRQLEHMEARLTGNATAMDAHIKSMEDALGVSGKELSDIQGFLRQLENGKEQAVHELEAFHARMQSERARRAKELAAKREEFQQAKKAEAWRRQRESVRAELAAELAGDLSKEQEDELKATKDEKERLYRGLEIERREREERAAALHEAFQQIKGITGVATLDEMTERFLGHEAARESLHAEREETEQRLAAARAAVARAERELSELRATGQDSRTGAGADADATQEAFAAAERELAEGRSRLRRLVTAADRVQGMVVAVRQGAAGIAQRLAPFRAFLDPAEAAAPAAPDLSPLEVEAFGFVDRSSLRSPPSGSAPGFDAPASPLASPLPARDASPTTQLSVPGPPGGRVDVQKQGREAFRLLLASQSRLRRLVSLVNAAVVVRKRERRGTKYGRYSGRSTRAGSAGSGRLGGSGPPGSRGAGRAAGLAALRAEADGVDRLGEVNSDSDLDSASSFDSDDPRAEARRRDEAEEQRAAAAAARERAKREVMVNAPTFTLFGMRGRKSADAATGSWGARQPPGGLALPMADPVPHANNIRVQPAAAASAPGAGSGTAAGDQGSVAGSAPSSARSRAPGGAAQSSAGSPREAQGDDEEAHGGDDGKSVLSAGGAHAVVRARRRRRRKEEDLPSHRALKDAADRKLRAKRAEAVEAAAREKNKERLHAEAVRRATLNKLTKTTRAPTGMDFLTKMPKLL</sequence>
<dbReference type="EMBL" id="VLTO01000031">
    <property type="protein sequence ID" value="KAA0173626.1"/>
    <property type="molecule type" value="Genomic_DNA"/>
</dbReference>
<feature type="compositionally biased region" description="Low complexity" evidence="2">
    <location>
        <begin position="483"/>
        <end position="500"/>
    </location>
</feature>
<protein>
    <submittedName>
        <fullName evidence="3">Uncharacterized protein</fullName>
    </submittedName>
</protein>
<dbReference type="GO" id="GO:0003341">
    <property type="term" value="P:cilium movement"/>
    <property type="evidence" value="ECO:0007669"/>
    <property type="project" value="InterPro"/>
</dbReference>
<evidence type="ECO:0000313" key="4">
    <source>
        <dbReference type="EMBL" id="KAA0173626.1"/>
    </source>
</evidence>
<dbReference type="PANTHER" id="PTHR46518:SF1">
    <property type="entry name" value="OUTER DYNEIN ARM-DOCKING COMPLEX SUBUNIT 3"/>
    <property type="match status" value="1"/>
</dbReference>
<feature type="region of interest" description="Disordered" evidence="2">
    <location>
        <begin position="606"/>
        <end position="650"/>
    </location>
</feature>
<dbReference type="AlphaFoldDB" id="A0A5A8C725"/>
<comment type="caution">
    <text evidence="3">The sequence shown here is derived from an EMBL/GenBank/DDBJ whole genome shotgun (WGS) entry which is preliminary data.</text>
</comment>
<evidence type="ECO:0000313" key="5">
    <source>
        <dbReference type="Proteomes" id="UP000322899"/>
    </source>
</evidence>
<dbReference type="Proteomes" id="UP000322899">
    <property type="component" value="Unassembled WGS sequence"/>
</dbReference>
<evidence type="ECO:0000313" key="6">
    <source>
        <dbReference type="Proteomes" id="UP000323011"/>
    </source>
</evidence>
<keyword evidence="6" id="KW-1185">Reference proteome</keyword>
<evidence type="ECO:0000256" key="1">
    <source>
        <dbReference type="SAM" id="Coils"/>
    </source>
</evidence>
<organism evidence="3 6">
    <name type="scientific">Cafeteria roenbergensis</name>
    <name type="common">Marine flagellate</name>
    <dbReference type="NCBI Taxonomy" id="33653"/>
    <lineage>
        <taxon>Eukaryota</taxon>
        <taxon>Sar</taxon>
        <taxon>Stramenopiles</taxon>
        <taxon>Bigyra</taxon>
        <taxon>Opalozoa</taxon>
        <taxon>Bicosoecida</taxon>
        <taxon>Cafeteriaceae</taxon>
        <taxon>Cafeteria</taxon>
    </lineage>
</organism>
<dbReference type="PANTHER" id="PTHR46518">
    <property type="entry name" value="COILED-COIL DOMAIN-CONTAINING PROTEIN 151"/>
    <property type="match status" value="1"/>
</dbReference>
<name>A0A5A8C725_CAFRO</name>
<keyword evidence="1" id="KW-0175">Coiled coil</keyword>
<feature type="region of interest" description="Disordered" evidence="2">
    <location>
        <begin position="556"/>
        <end position="591"/>
    </location>
</feature>
<accession>A0A5A8C725</accession>
<evidence type="ECO:0000256" key="2">
    <source>
        <dbReference type="SAM" id="MobiDB-lite"/>
    </source>
</evidence>
<feature type="compositionally biased region" description="Low complexity" evidence="2">
    <location>
        <begin position="705"/>
        <end position="752"/>
    </location>
</feature>
<feature type="region of interest" description="Disordered" evidence="2">
    <location>
        <begin position="54"/>
        <end position="84"/>
    </location>
</feature>
<feature type="coiled-coil region" evidence="1">
    <location>
        <begin position="88"/>
        <end position="164"/>
    </location>
</feature>
<dbReference type="GO" id="GO:0097542">
    <property type="term" value="C:ciliary tip"/>
    <property type="evidence" value="ECO:0007669"/>
    <property type="project" value="TreeGrafter"/>
</dbReference>
<dbReference type="OrthoDB" id="71318at2759"/>
<reference evidence="5 6" key="1">
    <citation type="submission" date="2019-07" db="EMBL/GenBank/DDBJ databases">
        <title>Genomes of Cafeteria roenbergensis.</title>
        <authorList>
            <person name="Fischer M.G."/>
            <person name="Hackl T."/>
            <person name="Roman M."/>
        </authorList>
    </citation>
    <scope>NUCLEOTIDE SEQUENCE [LARGE SCALE GENOMIC DNA]</scope>
    <source>
        <strain evidence="3 6">BVI</strain>
        <strain evidence="4 5">E4-10P</strain>
    </source>
</reference>
<feature type="region of interest" description="Disordered" evidence="2">
    <location>
        <begin position="471"/>
        <end position="516"/>
    </location>
</feature>
<feature type="compositionally biased region" description="Basic and acidic residues" evidence="2">
    <location>
        <begin position="788"/>
        <end position="807"/>
    </location>
</feature>
<feature type="compositionally biased region" description="Gly residues" evidence="2">
    <location>
        <begin position="570"/>
        <end position="585"/>
    </location>
</feature>
<evidence type="ECO:0000313" key="3">
    <source>
        <dbReference type="EMBL" id="KAA0148872.1"/>
    </source>
</evidence>
<feature type="coiled-coil region" evidence="1">
    <location>
        <begin position="275"/>
        <end position="306"/>
    </location>
</feature>
<dbReference type="Proteomes" id="UP000323011">
    <property type="component" value="Unassembled WGS sequence"/>
</dbReference>
<dbReference type="GO" id="GO:0036158">
    <property type="term" value="P:outer dynein arm assembly"/>
    <property type="evidence" value="ECO:0007669"/>
    <property type="project" value="InterPro"/>
</dbReference>
<proteinExistence type="predicted"/>